<evidence type="ECO:0000313" key="3">
    <source>
        <dbReference type="Proteomes" id="UP000595895"/>
    </source>
</evidence>
<proteinExistence type="predicted"/>
<dbReference type="GO" id="GO:0016758">
    <property type="term" value="F:hexosyltransferase activity"/>
    <property type="evidence" value="ECO:0007669"/>
    <property type="project" value="InterPro"/>
</dbReference>
<dbReference type="SUPFAM" id="SSF53756">
    <property type="entry name" value="UDP-Glycosyltransferase/glycogen phosphorylase"/>
    <property type="match status" value="1"/>
</dbReference>
<dbReference type="KEGG" id="awe:JG540_06405"/>
<organism evidence="2 3">
    <name type="scientific">Actinomyces weissii</name>
    <dbReference type="NCBI Taxonomy" id="675090"/>
    <lineage>
        <taxon>Bacteria</taxon>
        <taxon>Bacillati</taxon>
        <taxon>Actinomycetota</taxon>
        <taxon>Actinomycetes</taxon>
        <taxon>Actinomycetales</taxon>
        <taxon>Actinomycetaceae</taxon>
        <taxon>Actinomyces</taxon>
    </lineage>
</organism>
<name>A0A7T7S1B4_9ACTO</name>
<evidence type="ECO:0000313" key="2">
    <source>
        <dbReference type="EMBL" id="QQM66721.1"/>
    </source>
</evidence>
<keyword evidence="3" id="KW-1185">Reference proteome</keyword>
<dbReference type="Gene3D" id="3.40.50.2000">
    <property type="entry name" value="Glycogen Phosphorylase B"/>
    <property type="match status" value="1"/>
</dbReference>
<sequence length="396" mass="43220">MDRNEIRVLLYSHDALGLGHLRRNLAIAHQIAQDLPEAVGKPVGGLLSVGVLPPAGTTPPPGLDWLVLPGLVKQQGQYVPRRLQAPAQVTTGMRSSLLEAALCSLEPDLVLVDRHLLGMNQELRRPLERLRATCPRSRVVLGLREVLDAPEVAAREWQSLGRLQDLVHLVDEVWVYGDRQVHDPLASGEVPAVLHDRTVFTGYLADGRREHDPEPTQVTRPYVLTTAGGGADGELLLRAAVAMRVPYRHRHLVVTGPHASPRLLETLRRTAPAGTLVLSSVPGLSRYIEQASALITMGGYNTACELMATSTPALVVPRERPRTEQLIRARALERVGAVEVLRQHQLSPQSLSRWASQAVHRSTSRSHLRRDGLRTTAAMAATVVGTRAAKSLTTGK</sequence>
<protein>
    <submittedName>
        <fullName evidence="2">Glycosyl transferase family 28</fullName>
    </submittedName>
</protein>
<dbReference type="PANTHER" id="PTHR21015">
    <property type="entry name" value="UDP-N-ACETYLGLUCOSAMINE--N-ACETYLMURAMYL-(PENTAPEPTIDE) PYROPHOSPHORYL-UNDECAPRENOL N-ACETYLGLUCOSAMINE TRANSFERASE 1"/>
    <property type="match status" value="1"/>
</dbReference>
<dbReference type="InterPro" id="IPR007235">
    <property type="entry name" value="Glyco_trans_28_C"/>
</dbReference>
<feature type="domain" description="Glycosyl transferase family 28 C-terminal" evidence="1">
    <location>
        <begin position="285"/>
        <end position="358"/>
    </location>
</feature>
<accession>A0A7T7S1B4</accession>
<dbReference type="RefSeq" id="WP_200274811.1">
    <property type="nucleotide sequence ID" value="NZ_CP066802.1"/>
</dbReference>
<dbReference type="PANTHER" id="PTHR21015:SF28">
    <property type="entry name" value="SLL1722 PROTEIN"/>
    <property type="match status" value="1"/>
</dbReference>
<keyword evidence="2" id="KW-0808">Transferase</keyword>
<dbReference type="Proteomes" id="UP000595895">
    <property type="component" value="Chromosome"/>
</dbReference>
<dbReference type="Pfam" id="PF04101">
    <property type="entry name" value="Glyco_tran_28_C"/>
    <property type="match status" value="1"/>
</dbReference>
<evidence type="ECO:0000259" key="1">
    <source>
        <dbReference type="Pfam" id="PF04101"/>
    </source>
</evidence>
<dbReference type="EMBL" id="CP066802">
    <property type="protein sequence ID" value="QQM66721.1"/>
    <property type="molecule type" value="Genomic_DNA"/>
</dbReference>
<reference evidence="2 3" key="1">
    <citation type="submission" date="2020-12" db="EMBL/GenBank/DDBJ databases">
        <authorList>
            <person name="Zhou J."/>
        </authorList>
    </citation>
    <scope>NUCLEOTIDE SEQUENCE [LARGE SCALE GENOMIC DNA]</scope>
    <source>
        <strain evidence="2 3">CCUG 61299</strain>
    </source>
</reference>
<dbReference type="AlphaFoldDB" id="A0A7T7S1B4"/>
<gene>
    <name evidence="2" type="ORF">JG540_06405</name>
</gene>